<organism evidence="1 2">
    <name type="scientific">Actinomycetospora chibensis</name>
    <dbReference type="NCBI Taxonomy" id="663606"/>
    <lineage>
        <taxon>Bacteria</taxon>
        <taxon>Bacillati</taxon>
        <taxon>Actinomycetota</taxon>
        <taxon>Actinomycetes</taxon>
        <taxon>Pseudonocardiales</taxon>
        <taxon>Pseudonocardiaceae</taxon>
        <taxon>Actinomycetospora</taxon>
    </lineage>
</organism>
<dbReference type="SUPFAM" id="SSF52540">
    <property type="entry name" value="P-loop containing nucleoside triphosphate hydrolases"/>
    <property type="match status" value="1"/>
</dbReference>
<dbReference type="RefSeq" id="WP_274190287.1">
    <property type="nucleotide sequence ID" value="NZ_BAABHN010000002.1"/>
</dbReference>
<proteinExistence type="predicted"/>
<comment type="caution">
    <text evidence="1">The sequence shown here is derived from an EMBL/GenBank/DDBJ whole genome shotgun (WGS) entry which is preliminary data.</text>
</comment>
<reference evidence="2" key="1">
    <citation type="journal article" date="2019" name="Int. J. Syst. Evol. Microbiol.">
        <title>The Global Catalogue of Microorganisms (GCM) 10K type strain sequencing project: providing services to taxonomists for standard genome sequencing and annotation.</title>
        <authorList>
            <consortium name="The Broad Institute Genomics Platform"/>
            <consortium name="The Broad Institute Genome Sequencing Center for Infectious Disease"/>
            <person name="Wu L."/>
            <person name="Ma J."/>
        </authorList>
    </citation>
    <scope>NUCLEOTIDE SEQUENCE [LARGE SCALE GENOMIC DNA]</scope>
    <source>
        <strain evidence="2">CCUG 50347</strain>
    </source>
</reference>
<dbReference type="Proteomes" id="UP001595909">
    <property type="component" value="Unassembled WGS sequence"/>
</dbReference>
<name>A0ABV9RCD8_9PSEU</name>
<dbReference type="InterPro" id="IPR027417">
    <property type="entry name" value="P-loop_NTPase"/>
</dbReference>
<evidence type="ECO:0000313" key="1">
    <source>
        <dbReference type="EMBL" id="MFC4830961.1"/>
    </source>
</evidence>
<keyword evidence="2" id="KW-1185">Reference proteome</keyword>
<dbReference type="EMBL" id="JBHSIM010000002">
    <property type="protein sequence ID" value="MFC4830961.1"/>
    <property type="molecule type" value="Genomic_DNA"/>
</dbReference>
<gene>
    <name evidence="1" type="ORF">ACFPEL_00945</name>
</gene>
<sequence>MAGVPCPYCYHRIDDSALAFQCTGVGASGVEGCRRGPDPERARHTGFVGDVHPTFLPTRSLRSATQAECPHCHGRTGVRACPVCHTPLPTTFVGSRSPLVGMVGGKGAGKTVYLTVLNHQLRTVVRRRFDADVRLVGDRQGGETSTEEYLARYQRALFEDGELFESTRAAQESRKEPLVVEWRSPRRGLLGRTSLRTTILSFYDTAGEDLTSQESVHTQAYLGSADGMIVLLDPWHLPGVRDRLDVPDAAVTGADGPLDVLMRVTELLRATGGVKAHRPVTTPIAVAFAKMDALFPILGTSDPIFAPVRPGAGYDDEAGEAVHEYVASLLHRFDADDVDAHLRLNYRSFRYFAVSALGAPPDYKVKQVDPGGVQPFRVEEPLLWLLHRLGVVDRSRP</sequence>
<accession>A0ABV9RCD8</accession>
<protein>
    <submittedName>
        <fullName evidence="1">Zinc ribbon domain-containing protein</fullName>
    </submittedName>
</protein>
<evidence type="ECO:0000313" key="2">
    <source>
        <dbReference type="Proteomes" id="UP001595909"/>
    </source>
</evidence>